<protein>
    <submittedName>
        <fullName evidence="3">Uncharacterized protein</fullName>
    </submittedName>
</protein>
<organism evidence="2 3">
    <name type="scientific">Panagrolaimus superbus</name>
    <dbReference type="NCBI Taxonomy" id="310955"/>
    <lineage>
        <taxon>Eukaryota</taxon>
        <taxon>Metazoa</taxon>
        <taxon>Ecdysozoa</taxon>
        <taxon>Nematoda</taxon>
        <taxon>Chromadorea</taxon>
        <taxon>Rhabditida</taxon>
        <taxon>Tylenchina</taxon>
        <taxon>Panagrolaimomorpha</taxon>
        <taxon>Panagrolaimoidea</taxon>
        <taxon>Panagrolaimidae</taxon>
        <taxon>Panagrolaimus</taxon>
    </lineage>
</organism>
<evidence type="ECO:0000313" key="2">
    <source>
        <dbReference type="Proteomes" id="UP000887577"/>
    </source>
</evidence>
<dbReference type="WBParaSite" id="PSU_v2.g20950.t1">
    <property type="protein sequence ID" value="PSU_v2.g20950.t1"/>
    <property type="gene ID" value="PSU_v2.g20950"/>
</dbReference>
<evidence type="ECO:0000313" key="3">
    <source>
        <dbReference type="WBParaSite" id="PSU_v2.g20950.t1"/>
    </source>
</evidence>
<proteinExistence type="predicted"/>
<name>A0A914YKS6_9BILA</name>
<accession>A0A914YKS6</accession>
<feature type="region of interest" description="Disordered" evidence="1">
    <location>
        <begin position="1"/>
        <end position="56"/>
    </location>
</feature>
<dbReference type="Proteomes" id="UP000887577">
    <property type="component" value="Unplaced"/>
</dbReference>
<feature type="compositionally biased region" description="Basic and acidic residues" evidence="1">
    <location>
        <begin position="1"/>
        <end position="10"/>
    </location>
</feature>
<dbReference type="AlphaFoldDB" id="A0A914YKS6"/>
<reference evidence="3" key="1">
    <citation type="submission" date="2022-11" db="UniProtKB">
        <authorList>
            <consortium name="WormBaseParasite"/>
        </authorList>
    </citation>
    <scope>IDENTIFICATION</scope>
</reference>
<sequence>MTFTEDDLRSVKSRQSPYNDQISTPQIRSDTPSRISTPKRTPTPTRLLTPPRVTTPPVQKVLPLRLSTSERRQQVNKILTEEDREYQLRQLQKQQKENEAHLKEQLKRLEVCFLKNSL</sequence>
<feature type="compositionally biased region" description="Polar residues" evidence="1">
    <location>
        <begin position="13"/>
        <end position="30"/>
    </location>
</feature>
<feature type="compositionally biased region" description="Low complexity" evidence="1">
    <location>
        <begin position="32"/>
        <end position="56"/>
    </location>
</feature>
<evidence type="ECO:0000256" key="1">
    <source>
        <dbReference type="SAM" id="MobiDB-lite"/>
    </source>
</evidence>
<keyword evidence="2" id="KW-1185">Reference proteome</keyword>